<feature type="transmembrane region" description="Helical" evidence="3">
    <location>
        <begin position="383"/>
        <end position="399"/>
    </location>
</feature>
<proteinExistence type="inferred from homology"/>
<dbReference type="EMBL" id="KV932500">
    <property type="protein sequence ID" value="PIO31774.1"/>
    <property type="molecule type" value="Genomic_DNA"/>
</dbReference>
<dbReference type="PANTHER" id="PTHR11328">
    <property type="entry name" value="MAJOR FACILITATOR SUPERFAMILY DOMAIN-CONTAINING PROTEIN"/>
    <property type="match status" value="1"/>
</dbReference>
<evidence type="ECO:0000313" key="4">
    <source>
        <dbReference type="EMBL" id="PIO31774.1"/>
    </source>
</evidence>
<dbReference type="GO" id="GO:0046624">
    <property type="term" value="F:sphingolipid transporter activity"/>
    <property type="evidence" value="ECO:0007669"/>
    <property type="project" value="TreeGrafter"/>
</dbReference>
<dbReference type="GO" id="GO:0008643">
    <property type="term" value="P:carbohydrate transport"/>
    <property type="evidence" value="ECO:0007669"/>
    <property type="project" value="InterPro"/>
</dbReference>
<sequence length="454" mass="51358">MGGSDILTSLPPCNGMEPSGGHLPLTQLHTTDREGSDGLRHYRRLRHSEVEINIPRNVVRQPAAENECQLCCVLRITPFEASLVLCIGKIWGGITDPIVGYFINKSRWTRIGRLMPWYTFVGMLGSMPFLVVSYFFLWFVPSFVTGRVLWYLIFFCSFQALSTIYHVPYTTLTMFLSAKQSERDSATAYRAQPPSTGDPSRQLDPRLCSPDCQTRMTVEVLGTLIGAALQGQIVASAHTAHHCHVINRTMNFTVNATNSMENITFFIPGTPDYQLHALCHLLEMSYQTDLQTRLGRVTLILLRVFWFHETLPERGYLQLPLCADERTMNVYMIAAGVIGCIYLFCTAVLFLGIKEKDDPYAFQPGMIIPFCSGFRQSMQHGPYLFLTFSFLLISAGVQLQQSNFVLFCTHAADNLRKHFQNLVLTILISAVVSIPFWQWFLQRFGKKKAAFGIS</sequence>
<name>A0A2G9RVC4_AQUCT</name>
<reference evidence="5" key="1">
    <citation type="journal article" date="2017" name="Nat. Commun.">
        <title>The North American bullfrog draft genome provides insight into hormonal regulation of long noncoding RNA.</title>
        <authorList>
            <person name="Hammond S.A."/>
            <person name="Warren R.L."/>
            <person name="Vandervalk B.P."/>
            <person name="Kucuk E."/>
            <person name="Khan H."/>
            <person name="Gibb E.A."/>
            <person name="Pandoh P."/>
            <person name="Kirk H."/>
            <person name="Zhao Y."/>
            <person name="Jones M."/>
            <person name="Mungall A.J."/>
            <person name="Coope R."/>
            <person name="Pleasance S."/>
            <person name="Moore R.A."/>
            <person name="Holt R.A."/>
            <person name="Round J.M."/>
            <person name="Ohora S."/>
            <person name="Walle B.V."/>
            <person name="Veldhoen N."/>
            <person name="Helbing C.C."/>
            <person name="Birol I."/>
        </authorList>
    </citation>
    <scope>NUCLEOTIDE SEQUENCE [LARGE SCALE GENOMIC DNA]</scope>
</reference>
<keyword evidence="3" id="KW-1133">Transmembrane helix</keyword>
<keyword evidence="3" id="KW-0812">Transmembrane</keyword>
<gene>
    <name evidence="4" type="ORF">AB205_0212540</name>
</gene>
<dbReference type="PANTHER" id="PTHR11328:SF30">
    <property type="entry name" value="SPHINGOSINE-1-PHOSPHATE TRANSPORTER MFSD2B"/>
    <property type="match status" value="1"/>
</dbReference>
<feature type="transmembrane region" description="Helical" evidence="3">
    <location>
        <begin position="331"/>
        <end position="353"/>
    </location>
</feature>
<feature type="transmembrane region" description="Helical" evidence="3">
    <location>
        <begin position="419"/>
        <end position="441"/>
    </location>
</feature>
<keyword evidence="5" id="KW-1185">Reference proteome</keyword>
<dbReference type="AlphaFoldDB" id="A0A2G9RVC4"/>
<dbReference type="InterPro" id="IPR039672">
    <property type="entry name" value="MFS_2"/>
</dbReference>
<protein>
    <submittedName>
        <fullName evidence="4">Uncharacterized protein</fullName>
    </submittedName>
</protein>
<evidence type="ECO:0000256" key="2">
    <source>
        <dbReference type="SAM" id="MobiDB-lite"/>
    </source>
</evidence>
<accession>A0A2G9RVC4</accession>
<feature type="transmembrane region" description="Helical" evidence="3">
    <location>
        <begin position="148"/>
        <end position="167"/>
    </location>
</feature>
<feature type="transmembrane region" description="Helical" evidence="3">
    <location>
        <begin position="115"/>
        <end position="136"/>
    </location>
</feature>
<dbReference type="OrthoDB" id="197206at2759"/>
<dbReference type="Pfam" id="PF13347">
    <property type="entry name" value="MFS_2"/>
    <property type="match status" value="2"/>
</dbReference>
<dbReference type="GO" id="GO:0005886">
    <property type="term" value="C:plasma membrane"/>
    <property type="evidence" value="ECO:0007669"/>
    <property type="project" value="TreeGrafter"/>
</dbReference>
<evidence type="ECO:0000313" key="5">
    <source>
        <dbReference type="Proteomes" id="UP000228934"/>
    </source>
</evidence>
<evidence type="ECO:0000256" key="1">
    <source>
        <dbReference type="ARBA" id="ARBA00008335"/>
    </source>
</evidence>
<keyword evidence="3" id="KW-0472">Membrane</keyword>
<evidence type="ECO:0000256" key="3">
    <source>
        <dbReference type="SAM" id="Phobius"/>
    </source>
</evidence>
<comment type="similarity">
    <text evidence="1">Belongs to the major facilitator superfamily.</text>
</comment>
<dbReference type="GO" id="GO:0015293">
    <property type="term" value="F:symporter activity"/>
    <property type="evidence" value="ECO:0007669"/>
    <property type="project" value="InterPro"/>
</dbReference>
<feature type="non-terminal residue" evidence="4">
    <location>
        <position position="454"/>
    </location>
</feature>
<feature type="region of interest" description="Disordered" evidence="2">
    <location>
        <begin position="11"/>
        <end position="37"/>
    </location>
</feature>
<organism evidence="4 5">
    <name type="scientific">Aquarana catesbeiana</name>
    <name type="common">American bullfrog</name>
    <name type="synonym">Rana catesbeiana</name>
    <dbReference type="NCBI Taxonomy" id="8400"/>
    <lineage>
        <taxon>Eukaryota</taxon>
        <taxon>Metazoa</taxon>
        <taxon>Chordata</taxon>
        <taxon>Craniata</taxon>
        <taxon>Vertebrata</taxon>
        <taxon>Euteleostomi</taxon>
        <taxon>Amphibia</taxon>
        <taxon>Batrachia</taxon>
        <taxon>Anura</taxon>
        <taxon>Neobatrachia</taxon>
        <taxon>Ranoidea</taxon>
        <taxon>Ranidae</taxon>
        <taxon>Aquarana</taxon>
    </lineage>
</organism>
<dbReference type="Proteomes" id="UP000228934">
    <property type="component" value="Unassembled WGS sequence"/>
</dbReference>